<keyword evidence="1" id="KW-1133">Transmembrane helix</keyword>
<protein>
    <submittedName>
        <fullName evidence="2">Uncharacterized protein</fullName>
    </submittedName>
</protein>
<evidence type="ECO:0000256" key="1">
    <source>
        <dbReference type="SAM" id="Phobius"/>
    </source>
</evidence>
<organism evidence="2 3">
    <name type="scientific">Microbacterium mangrovi</name>
    <dbReference type="NCBI Taxonomy" id="1348253"/>
    <lineage>
        <taxon>Bacteria</taxon>
        <taxon>Bacillati</taxon>
        <taxon>Actinomycetota</taxon>
        <taxon>Actinomycetes</taxon>
        <taxon>Micrococcales</taxon>
        <taxon>Microbacteriaceae</taxon>
        <taxon>Microbacterium</taxon>
    </lineage>
</organism>
<dbReference type="Proteomes" id="UP000031030">
    <property type="component" value="Unassembled WGS sequence"/>
</dbReference>
<keyword evidence="1" id="KW-0812">Transmembrane</keyword>
<evidence type="ECO:0000313" key="2">
    <source>
        <dbReference type="EMBL" id="KHK99535.1"/>
    </source>
</evidence>
<dbReference type="RefSeq" id="WP_039395451.1">
    <property type="nucleotide sequence ID" value="NZ_JTDK01000002.1"/>
</dbReference>
<gene>
    <name evidence="2" type="ORF">LK09_02610</name>
</gene>
<comment type="caution">
    <text evidence="2">The sequence shown here is derived from an EMBL/GenBank/DDBJ whole genome shotgun (WGS) entry which is preliminary data.</text>
</comment>
<sequence length="215" mass="22857">MIGGRRWWLAWPVGILCVAAVAGMVYVAAPAVPWAVGFTLGVLEQGARTPAEPLPTPVPIESIGTALTDDCVSLYPSRLWLELALDPHTVLSQDMSAPAVELMQAMAPWHPSVRMTCGWRSATGGTVRSSLVDLTASGTADATRTAIAAALTQRGFGCRVTRPDASLLTCTRRSGQVTDTAVVHGQTWLSTTETGWHPAAYTAALVQRLWPAPVR</sequence>
<evidence type="ECO:0000313" key="3">
    <source>
        <dbReference type="Proteomes" id="UP000031030"/>
    </source>
</evidence>
<feature type="transmembrane region" description="Helical" evidence="1">
    <location>
        <begin position="7"/>
        <end position="29"/>
    </location>
</feature>
<dbReference type="EMBL" id="JTDK01000002">
    <property type="protein sequence ID" value="KHK99535.1"/>
    <property type="molecule type" value="Genomic_DNA"/>
</dbReference>
<keyword evidence="3" id="KW-1185">Reference proteome</keyword>
<proteinExistence type="predicted"/>
<name>A0A0B2A8V8_9MICO</name>
<dbReference type="OrthoDB" id="5071683at2"/>
<keyword evidence="1" id="KW-0472">Membrane</keyword>
<accession>A0A0B2A8V8</accession>
<reference evidence="2 3" key="1">
    <citation type="submission" date="2014-11" db="EMBL/GenBank/DDBJ databases">
        <title>Genome sequence of Microbacterium mangrovi MUSC 115(T).</title>
        <authorList>
            <person name="Lee L.-H."/>
        </authorList>
    </citation>
    <scope>NUCLEOTIDE SEQUENCE [LARGE SCALE GENOMIC DNA]</scope>
    <source>
        <strain evidence="2 3">MUSC 115</strain>
    </source>
</reference>
<dbReference type="AlphaFoldDB" id="A0A0B2A8V8"/>